<organism evidence="3 4">
    <name type="scientific">Anopheles minimus</name>
    <dbReference type="NCBI Taxonomy" id="112268"/>
    <lineage>
        <taxon>Eukaryota</taxon>
        <taxon>Metazoa</taxon>
        <taxon>Ecdysozoa</taxon>
        <taxon>Arthropoda</taxon>
        <taxon>Hexapoda</taxon>
        <taxon>Insecta</taxon>
        <taxon>Pterygota</taxon>
        <taxon>Neoptera</taxon>
        <taxon>Endopterygota</taxon>
        <taxon>Diptera</taxon>
        <taxon>Nematocera</taxon>
        <taxon>Culicoidea</taxon>
        <taxon>Culicidae</taxon>
        <taxon>Anophelinae</taxon>
        <taxon>Anopheles</taxon>
    </lineage>
</organism>
<dbReference type="InterPro" id="IPR050951">
    <property type="entry name" value="Retrovirus_Pol_polyprotein"/>
</dbReference>
<proteinExistence type="predicted"/>
<protein>
    <submittedName>
        <fullName evidence="3">Reverse transcriptase domain-containing protein</fullName>
    </submittedName>
</protein>
<dbReference type="Proteomes" id="UP000075920">
    <property type="component" value="Unassembled WGS sequence"/>
</dbReference>
<accession>A0A182W823</accession>
<dbReference type="PANTHER" id="PTHR37984">
    <property type="entry name" value="PROTEIN CBG26694"/>
    <property type="match status" value="1"/>
</dbReference>
<reference evidence="4" key="1">
    <citation type="submission" date="2013-03" db="EMBL/GenBank/DDBJ databases">
        <title>The Genome Sequence of Anopheles minimus MINIMUS1.</title>
        <authorList>
            <consortium name="The Broad Institute Genomics Platform"/>
            <person name="Neafsey D.E."/>
            <person name="Walton C."/>
            <person name="Walker B."/>
            <person name="Young S.K."/>
            <person name="Zeng Q."/>
            <person name="Gargeya S."/>
            <person name="Fitzgerald M."/>
            <person name="Haas B."/>
            <person name="Abouelleil A."/>
            <person name="Allen A.W."/>
            <person name="Alvarado L."/>
            <person name="Arachchi H.M."/>
            <person name="Berlin A.M."/>
            <person name="Chapman S.B."/>
            <person name="Gainer-Dewar J."/>
            <person name="Goldberg J."/>
            <person name="Griggs A."/>
            <person name="Gujja S."/>
            <person name="Hansen M."/>
            <person name="Howarth C."/>
            <person name="Imamovic A."/>
            <person name="Ireland A."/>
            <person name="Larimer J."/>
            <person name="McCowan C."/>
            <person name="Murphy C."/>
            <person name="Pearson M."/>
            <person name="Poon T.W."/>
            <person name="Priest M."/>
            <person name="Roberts A."/>
            <person name="Saif S."/>
            <person name="Shea T."/>
            <person name="Sisk P."/>
            <person name="Sykes S."/>
            <person name="Wortman J."/>
            <person name="Nusbaum C."/>
            <person name="Birren B."/>
        </authorList>
    </citation>
    <scope>NUCLEOTIDE SEQUENCE [LARGE SCALE GENOMIC DNA]</scope>
    <source>
        <strain evidence="4">MINIMUS1</strain>
    </source>
</reference>
<dbReference type="AlphaFoldDB" id="A0A182W823"/>
<feature type="domain" description="Reverse transcriptase" evidence="2">
    <location>
        <begin position="39"/>
        <end position="227"/>
    </location>
</feature>
<evidence type="ECO:0000313" key="4">
    <source>
        <dbReference type="Proteomes" id="UP000075920"/>
    </source>
</evidence>
<dbReference type="Pfam" id="PF00078">
    <property type="entry name" value="RVT_1"/>
    <property type="match status" value="1"/>
</dbReference>
<evidence type="ECO:0000256" key="1">
    <source>
        <dbReference type="SAM" id="MobiDB-lite"/>
    </source>
</evidence>
<dbReference type="PROSITE" id="PS50878">
    <property type="entry name" value="RT_POL"/>
    <property type="match status" value="1"/>
</dbReference>
<name>A0A182W823_9DIPT</name>
<dbReference type="CDD" id="cd01647">
    <property type="entry name" value="RT_LTR"/>
    <property type="match status" value="1"/>
</dbReference>
<keyword evidence="4" id="KW-1185">Reference proteome</keyword>
<dbReference type="Gene3D" id="3.10.10.10">
    <property type="entry name" value="HIV Type 1 Reverse Transcriptase, subunit A, domain 1"/>
    <property type="match status" value="1"/>
</dbReference>
<dbReference type="VEuPathDB" id="VectorBase:AMIN006496"/>
<dbReference type="SUPFAM" id="SSF56672">
    <property type="entry name" value="DNA/RNA polymerases"/>
    <property type="match status" value="1"/>
</dbReference>
<dbReference type="InterPro" id="IPR043502">
    <property type="entry name" value="DNA/RNA_pol_sf"/>
</dbReference>
<feature type="region of interest" description="Disordered" evidence="1">
    <location>
        <begin position="315"/>
        <end position="335"/>
    </location>
</feature>
<evidence type="ECO:0000313" key="3">
    <source>
        <dbReference type="EnsemblMetazoa" id="AMIN006496-PA"/>
    </source>
</evidence>
<dbReference type="STRING" id="112268.A0A182W823"/>
<reference evidence="3" key="2">
    <citation type="submission" date="2020-05" db="UniProtKB">
        <authorList>
            <consortium name="EnsemblMetazoa"/>
        </authorList>
    </citation>
    <scope>IDENTIFICATION</scope>
    <source>
        <strain evidence="3">MINIMUS1</strain>
    </source>
</reference>
<evidence type="ECO:0000259" key="2">
    <source>
        <dbReference type="PROSITE" id="PS50878"/>
    </source>
</evidence>
<dbReference type="PANTHER" id="PTHR37984:SF11">
    <property type="entry name" value="INTEGRASE CATALYTIC DOMAIN-CONTAINING PROTEIN"/>
    <property type="match status" value="1"/>
</dbReference>
<sequence>IQVKLSIDKEIVPKKISYLRVPIALEDKVERKIQEMLETDIIEPVKGPVDWISPMVVVPKGNDDIRICINMRGPNQAIQREHYPLPIIDTLLNKLRGSRIFSKLDITAAYHHVELHPESRDITSFMTNKGYQVKYIPGPTNVSDILSRLCPPSGDKPFDDSTEHFLYAVGDDHVAITLSQIKEDTARDETLKKTDPSWNRDENTKDVDAMRKMKGKIYADKKRGLKVSNILEGDKVRIRNYESGKLEPKWSKEIYKVIKKVGNDTIVVSREGVRYRRPVAHLSKIQTPALSYKPTNVGNKDALVDNNTARITADTSDAGITKRPKREHKLPARYQ</sequence>
<dbReference type="EnsemblMetazoa" id="AMIN006496-RA">
    <property type="protein sequence ID" value="AMIN006496-PA"/>
    <property type="gene ID" value="AMIN006496"/>
</dbReference>
<dbReference type="InterPro" id="IPR000477">
    <property type="entry name" value="RT_dom"/>
</dbReference>
<dbReference type="GO" id="GO:0071897">
    <property type="term" value="P:DNA biosynthetic process"/>
    <property type="evidence" value="ECO:0007669"/>
    <property type="project" value="UniProtKB-ARBA"/>
</dbReference>